<dbReference type="InterPro" id="IPR013154">
    <property type="entry name" value="ADH-like_N"/>
</dbReference>
<dbReference type="Gene3D" id="3.90.180.10">
    <property type="entry name" value="Medium-chain alcohol dehydrogenases, catalytic domain"/>
    <property type="match status" value="1"/>
</dbReference>
<dbReference type="EMBL" id="JAZDUA010000262">
    <property type="protein sequence ID" value="KAK7862715.1"/>
    <property type="molecule type" value="Genomic_DNA"/>
</dbReference>
<feature type="domain" description="Enoyl reductase (ER)" evidence="5">
    <location>
        <begin position="11"/>
        <end position="342"/>
    </location>
</feature>
<evidence type="ECO:0000256" key="3">
    <source>
        <dbReference type="ARBA" id="ARBA00023002"/>
    </source>
</evidence>
<evidence type="ECO:0000259" key="5">
    <source>
        <dbReference type="SMART" id="SM00829"/>
    </source>
</evidence>
<dbReference type="Proteomes" id="UP001378592">
    <property type="component" value="Unassembled WGS sequence"/>
</dbReference>
<dbReference type="InterPro" id="IPR020843">
    <property type="entry name" value="ER"/>
</dbReference>
<dbReference type="InterPro" id="IPR002328">
    <property type="entry name" value="ADH_Zn_CS"/>
</dbReference>
<name>A0AAN9VJ05_9ORTH</name>
<dbReference type="SUPFAM" id="SSF51735">
    <property type="entry name" value="NAD(P)-binding Rossmann-fold domains"/>
    <property type="match status" value="1"/>
</dbReference>
<evidence type="ECO:0000256" key="1">
    <source>
        <dbReference type="ARBA" id="ARBA00022723"/>
    </source>
</evidence>
<comment type="cofactor">
    <cofactor evidence="4">
        <name>Zn(2+)</name>
        <dbReference type="ChEBI" id="CHEBI:29105"/>
    </cofactor>
</comment>
<dbReference type="InterPro" id="IPR011032">
    <property type="entry name" value="GroES-like_sf"/>
</dbReference>
<evidence type="ECO:0000313" key="7">
    <source>
        <dbReference type="Proteomes" id="UP001378592"/>
    </source>
</evidence>
<dbReference type="GO" id="GO:0016491">
    <property type="term" value="F:oxidoreductase activity"/>
    <property type="evidence" value="ECO:0007669"/>
    <property type="project" value="UniProtKB-KW"/>
</dbReference>
<dbReference type="InterPro" id="IPR050129">
    <property type="entry name" value="Zn_alcohol_dh"/>
</dbReference>
<dbReference type="Pfam" id="PF08240">
    <property type="entry name" value="ADH_N"/>
    <property type="match status" value="1"/>
</dbReference>
<dbReference type="PROSITE" id="PS00059">
    <property type="entry name" value="ADH_ZINC"/>
    <property type="match status" value="1"/>
</dbReference>
<dbReference type="GO" id="GO:0008270">
    <property type="term" value="F:zinc ion binding"/>
    <property type="evidence" value="ECO:0007669"/>
    <property type="project" value="InterPro"/>
</dbReference>
<comment type="similarity">
    <text evidence="4">Belongs to the zinc-containing alcohol dehydrogenase family.</text>
</comment>
<dbReference type="Gene3D" id="3.40.50.720">
    <property type="entry name" value="NAD(P)-binding Rossmann-like Domain"/>
    <property type="match status" value="1"/>
</dbReference>
<keyword evidence="1 4" id="KW-0479">Metal-binding</keyword>
<evidence type="ECO:0000256" key="2">
    <source>
        <dbReference type="ARBA" id="ARBA00022833"/>
    </source>
</evidence>
<keyword evidence="7" id="KW-1185">Reference proteome</keyword>
<protein>
    <recommendedName>
        <fullName evidence="5">Enoyl reductase (ER) domain-containing protein</fullName>
    </recommendedName>
</protein>
<organism evidence="6 7">
    <name type="scientific">Gryllus longicercus</name>
    <dbReference type="NCBI Taxonomy" id="2509291"/>
    <lineage>
        <taxon>Eukaryota</taxon>
        <taxon>Metazoa</taxon>
        <taxon>Ecdysozoa</taxon>
        <taxon>Arthropoda</taxon>
        <taxon>Hexapoda</taxon>
        <taxon>Insecta</taxon>
        <taxon>Pterygota</taxon>
        <taxon>Neoptera</taxon>
        <taxon>Polyneoptera</taxon>
        <taxon>Orthoptera</taxon>
        <taxon>Ensifera</taxon>
        <taxon>Gryllidea</taxon>
        <taxon>Grylloidea</taxon>
        <taxon>Gryllidae</taxon>
        <taxon>Gryllinae</taxon>
        <taxon>Gryllus</taxon>
    </lineage>
</organism>
<reference evidence="6 7" key="1">
    <citation type="submission" date="2024-03" db="EMBL/GenBank/DDBJ databases">
        <title>The genome assembly and annotation of the cricket Gryllus longicercus Weissman &amp; Gray.</title>
        <authorList>
            <person name="Szrajer S."/>
            <person name="Gray D."/>
            <person name="Ylla G."/>
        </authorList>
    </citation>
    <scope>NUCLEOTIDE SEQUENCE [LARGE SCALE GENOMIC DNA]</scope>
    <source>
        <strain evidence="6">DAG 2021-001</strain>
        <tissue evidence="6">Whole body minus gut</tissue>
    </source>
</reference>
<dbReference type="SUPFAM" id="SSF50129">
    <property type="entry name" value="GroES-like"/>
    <property type="match status" value="1"/>
</dbReference>
<dbReference type="SMART" id="SM00829">
    <property type="entry name" value="PKS_ER"/>
    <property type="match status" value="1"/>
</dbReference>
<dbReference type="Pfam" id="PF00107">
    <property type="entry name" value="ADH_zinc_N"/>
    <property type="match status" value="1"/>
</dbReference>
<comment type="caution">
    <text evidence="6">The sequence shown here is derived from an EMBL/GenBank/DDBJ whole genome shotgun (WGS) entry which is preliminary data.</text>
</comment>
<dbReference type="InterPro" id="IPR013149">
    <property type="entry name" value="ADH-like_C"/>
</dbReference>
<keyword evidence="3" id="KW-0560">Oxidoreductase</keyword>
<accession>A0AAN9VJ05</accession>
<keyword evidence="2 4" id="KW-0862">Zinc</keyword>
<sequence length="345" mass="37875">MEVLEFDSKKKELCLLEVPVPPKLSDHDVLVKVAYAGICGSDLKMLSGDIPVADKIILGHEICGTVAETGKEVDSVIPGDRVAIDPNSGCGVCPECADGNYHYCECGGGNNYVGVFRNGGWAEYCVVPARQAFLIPKNMAFELAALTEPLSCISHGWDKIQPLQIGKRILILGAGIAGNLYACLFHLNGHRKVTVCEPQEGRRKIFDDIDTGFEIITPNQLKERKAKCPNWKVDVVVDCSGNVNALEDAVELLNNGGLLSIYGLAPPQAKFRVSPFLLFEKELTINSVLLNPFCFRKSMKYIAALNFRYLGFEKLGVQVFKLKDFEEAIRALKSGCISKAIFKMI</sequence>
<evidence type="ECO:0000256" key="4">
    <source>
        <dbReference type="RuleBase" id="RU361277"/>
    </source>
</evidence>
<dbReference type="InterPro" id="IPR036291">
    <property type="entry name" value="NAD(P)-bd_dom_sf"/>
</dbReference>
<evidence type="ECO:0000313" key="6">
    <source>
        <dbReference type="EMBL" id="KAK7862715.1"/>
    </source>
</evidence>
<dbReference type="PANTHER" id="PTHR43401:SF2">
    <property type="entry name" value="L-THREONINE 3-DEHYDROGENASE"/>
    <property type="match status" value="1"/>
</dbReference>
<gene>
    <name evidence="6" type="ORF">R5R35_005990</name>
</gene>
<dbReference type="AlphaFoldDB" id="A0AAN9VJ05"/>
<proteinExistence type="inferred from homology"/>
<dbReference type="PANTHER" id="PTHR43401">
    <property type="entry name" value="L-THREONINE 3-DEHYDROGENASE"/>
    <property type="match status" value="1"/>
</dbReference>